<keyword evidence="1" id="KW-0378">Hydrolase</keyword>
<dbReference type="InterPro" id="IPR050695">
    <property type="entry name" value="N-acetylmuramoyl_amidase_3"/>
</dbReference>
<dbReference type="CDD" id="cd02696">
    <property type="entry name" value="MurNAc-LAA"/>
    <property type="match status" value="1"/>
</dbReference>
<dbReference type="SUPFAM" id="SSF53187">
    <property type="entry name" value="Zn-dependent exopeptidases"/>
    <property type="match status" value="1"/>
</dbReference>
<dbReference type="Proteomes" id="UP000007887">
    <property type="component" value="Plasmid pSRC5"/>
</dbReference>
<dbReference type="SMART" id="SM00646">
    <property type="entry name" value="Ami_3"/>
    <property type="match status" value="1"/>
</dbReference>
<dbReference type="Pfam" id="PF01520">
    <property type="entry name" value="Amidase_3"/>
    <property type="match status" value="1"/>
</dbReference>
<dbReference type="OrthoDB" id="9180606at2"/>
<keyword evidence="3" id="KW-0614">Plasmid</keyword>
<accession>I0GWT1</accession>
<sequence length="182" mass="20246">MKVFLNPGHDRTYDSGACHWSGTREADIAWLIGCKVQEYLEAAGVETMIMQSDNLCGWDCDREDRPKAVCKTSDNWEADLFVSIHCNAFNQEAKGTEVEYISAAGAKAAQCIQDQIVDALGTVDRGIKVRRDLMVLKHTDAVAVLVECAFIDNDEDHEKLVNRTDEFAAVIARGITDYELTL</sequence>
<dbReference type="Gene3D" id="3.40.630.40">
    <property type="entry name" value="Zn-dependent exopeptidases"/>
    <property type="match status" value="1"/>
</dbReference>
<evidence type="ECO:0000259" key="2">
    <source>
        <dbReference type="SMART" id="SM00646"/>
    </source>
</evidence>
<dbReference type="AlphaFoldDB" id="I0GWT1"/>
<name>I0GWT1_SELRL</name>
<dbReference type="PANTHER" id="PTHR30404:SF0">
    <property type="entry name" value="N-ACETYLMURAMOYL-L-ALANINE AMIDASE AMIC"/>
    <property type="match status" value="1"/>
</dbReference>
<dbReference type="RefSeq" id="WP_014426236.1">
    <property type="nucleotide sequence ID" value="NC_017074.1"/>
</dbReference>
<evidence type="ECO:0000256" key="1">
    <source>
        <dbReference type="ARBA" id="ARBA00022801"/>
    </source>
</evidence>
<organism evidence="3 4">
    <name type="scientific">Selenomonas ruminantium subsp. lactilytica (strain NBRC 103574 / TAM6421)</name>
    <dbReference type="NCBI Taxonomy" id="927704"/>
    <lineage>
        <taxon>Bacteria</taxon>
        <taxon>Bacillati</taxon>
        <taxon>Bacillota</taxon>
        <taxon>Negativicutes</taxon>
        <taxon>Selenomonadales</taxon>
        <taxon>Selenomonadaceae</taxon>
        <taxon>Selenomonas</taxon>
    </lineage>
</organism>
<dbReference type="EMBL" id="AP012301">
    <property type="protein sequence ID" value="BAL85218.1"/>
    <property type="molecule type" value="Genomic_DNA"/>
</dbReference>
<dbReference type="PATRIC" id="fig|927704.6.peg.3561"/>
<dbReference type="HOGENOM" id="CLU_014322_9_5_9"/>
<dbReference type="GO" id="GO:0030288">
    <property type="term" value="C:outer membrane-bounded periplasmic space"/>
    <property type="evidence" value="ECO:0007669"/>
    <property type="project" value="TreeGrafter"/>
</dbReference>
<protein>
    <submittedName>
        <fullName evidence="3">Putative N-acetylmuramoyl-L-alanine amidase</fullName>
    </submittedName>
</protein>
<feature type="domain" description="MurNAc-LAA" evidence="2">
    <location>
        <begin position="70"/>
        <end position="176"/>
    </location>
</feature>
<evidence type="ECO:0000313" key="3">
    <source>
        <dbReference type="EMBL" id="BAL85218.1"/>
    </source>
</evidence>
<gene>
    <name evidence="3" type="ordered locus">SELR_pSRC500440</name>
</gene>
<dbReference type="InterPro" id="IPR002508">
    <property type="entry name" value="MurNAc-LAA_cat"/>
</dbReference>
<dbReference type="GO" id="GO:0009253">
    <property type="term" value="P:peptidoglycan catabolic process"/>
    <property type="evidence" value="ECO:0007669"/>
    <property type="project" value="InterPro"/>
</dbReference>
<evidence type="ECO:0000313" key="4">
    <source>
        <dbReference type="Proteomes" id="UP000007887"/>
    </source>
</evidence>
<dbReference type="PANTHER" id="PTHR30404">
    <property type="entry name" value="N-ACETYLMURAMOYL-L-ALANINE AMIDASE"/>
    <property type="match status" value="1"/>
</dbReference>
<proteinExistence type="predicted"/>
<reference evidence="3 4" key="1">
    <citation type="submission" date="2011-10" db="EMBL/GenBank/DDBJ databases">
        <title>Whole genome sequence of Selenomonas ruminantium subsp. lactilytica TAM6421.</title>
        <authorList>
            <person name="Oguchi A."/>
            <person name="Ankai A."/>
            <person name="Kaneko J."/>
            <person name="Yamada-Narita S."/>
            <person name="Fukui S."/>
            <person name="Takahashi M."/>
            <person name="Onodera T."/>
            <person name="Kojima S."/>
            <person name="Fushimi T."/>
            <person name="Abe N."/>
            <person name="Kamio Y."/>
            <person name="Yamazaki S."/>
            <person name="Fujita N."/>
        </authorList>
    </citation>
    <scope>NUCLEOTIDE SEQUENCE [LARGE SCALE GENOMIC DNA]</scope>
    <source>
        <strain evidence="4">NBRC 103574 / TAM6421</strain>
        <plasmid evidence="3 4">pSRC5</plasmid>
    </source>
</reference>
<dbReference type="KEGG" id="sri:SELR_pSRC500440"/>
<dbReference type="GO" id="GO:0008745">
    <property type="term" value="F:N-acetylmuramoyl-L-alanine amidase activity"/>
    <property type="evidence" value="ECO:0007669"/>
    <property type="project" value="InterPro"/>
</dbReference>
<geneLocation type="plasmid" evidence="3 4">
    <name>pSRC5</name>
</geneLocation>